<evidence type="ECO:0000313" key="3">
    <source>
        <dbReference type="Proteomes" id="UP001216595"/>
    </source>
</evidence>
<organism evidence="2 3">
    <name type="scientific">Asticcacaulis currens</name>
    <dbReference type="NCBI Taxonomy" id="2984210"/>
    <lineage>
        <taxon>Bacteria</taxon>
        <taxon>Pseudomonadati</taxon>
        <taxon>Pseudomonadota</taxon>
        <taxon>Alphaproteobacteria</taxon>
        <taxon>Caulobacterales</taxon>
        <taxon>Caulobacteraceae</taxon>
        <taxon>Asticcacaulis</taxon>
    </lineage>
</organism>
<dbReference type="InterPro" id="IPR022496">
    <property type="entry name" value="T6A_TsaB"/>
</dbReference>
<dbReference type="Gene3D" id="3.30.420.40">
    <property type="match status" value="2"/>
</dbReference>
<dbReference type="SUPFAM" id="SSF53067">
    <property type="entry name" value="Actin-like ATPase domain"/>
    <property type="match status" value="1"/>
</dbReference>
<dbReference type="InterPro" id="IPR043129">
    <property type="entry name" value="ATPase_NBD"/>
</dbReference>
<dbReference type="EMBL" id="JAQQKW010000001">
    <property type="protein sequence ID" value="MDC7693007.1"/>
    <property type="molecule type" value="Genomic_DNA"/>
</dbReference>
<protein>
    <submittedName>
        <fullName evidence="2">tRNA (Adenosine(37)-N6)-threonylcarbamoyltransferase complex dimerization subunit type 1 TsaB</fullName>
        <ecNumber evidence="2">2.3.1.234</ecNumber>
    </submittedName>
</protein>
<dbReference type="NCBIfam" id="TIGR03725">
    <property type="entry name" value="T6A_YeaZ"/>
    <property type="match status" value="1"/>
</dbReference>
<reference evidence="2 3" key="1">
    <citation type="submission" date="2023-01" db="EMBL/GenBank/DDBJ databases">
        <title>Novel species of the genus Asticcacaulis isolated from rivers.</title>
        <authorList>
            <person name="Lu H."/>
        </authorList>
    </citation>
    <scope>NUCLEOTIDE SEQUENCE [LARGE SCALE GENOMIC DNA]</scope>
    <source>
        <strain evidence="2 3">DXS10W</strain>
    </source>
</reference>
<sequence length="223" mass="23980">MALAFVIDTALNACQVGLFSHKDGFVSEVVALREYMTRGHQEFIGSAALQCFEKAGINPRDVDILGVTLGPGSFTGLRVGLSFAKGMASGLGIGLRGFSTLELMGRAADFHQQRRLVVHDAGRGQVYCQRLEADSAVSPPESYDLVNLQEIDLGSDWHWLIGSGAPLLAERFPQAQIAAEVLPDLTAMATLCCASTTAYDDLTPLYMREADAKVSDKSVVHFA</sequence>
<dbReference type="EC" id="2.3.1.234" evidence="2"/>
<comment type="caution">
    <text evidence="2">The sequence shown here is derived from an EMBL/GenBank/DDBJ whole genome shotgun (WGS) entry which is preliminary data.</text>
</comment>
<keyword evidence="2" id="KW-0808">Transferase</keyword>
<feature type="domain" description="Gcp-like" evidence="1">
    <location>
        <begin position="36"/>
        <end position="130"/>
    </location>
</feature>
<gene>
    <name evidence="2" type="primary">tsaB</name>
    <name evidence="2" type="ORF">PQU94_01790</name>
</gene>
<evidence type="ECO:0000313" key="2">
    <source>
        <dbReference type="EMBL" id="MDC7693007.1"/>
    </source>
</evidence>
<proteinExistence type="predicted"/>
<keyword evidence="3" id="KW-1185">Reference proteome</keyword>
<dbReference type="RefSeq" id="WP_272739779.1">
    <property type="nucleotide sequence ID" value="NZ_JAQQKW010000001.1"/>
</dbReference>
<dbReference type="GO" id="GO:0061711">
    <property type="term" value="F:tRNA N(6)-L-threonylcarbamoyladenine synthase activity"/>
    <property type="evidence" value="ECO:0007669"/>
    <property type="project" value="UniProtKB-EC"/>
</dbReference>
<dbReference type="Proteomes" id="UP001216595">
    <property type="component" value="Unassembled WGS sequence"/>
</dbReference>
<keyword evidence="2" id="KW-0012">Acyltransferase</keyword>
<evidence type="ECO:0000259" key="1">
    <source>
        <dbReference type="Pfam" id="PF00814"/>
    </source>
</evidence>
<accession>A0ABT5I9Y7</accession>
<name>A0ABT5I9Y7_9CAUL</name>
<dbReference type="Pfam" id="PF00814">
    <property type="entry name" value="TsaD"/>
    <property type="match status" value="1"/>
</dbReference>
<dbReference type="InterPro" id="IPR000905">
    <property type="entry name" value="Gcp-like_dom"/>
</dbReference>